<dbReference type="EMBL" id="JANJYI010000003">
    <property type="protein sequence ID" value="KAK2657848.1"/>
    <property type="molecule type" value="Genomic_DNA"/>
</dbReference>
<evidence type="ECO:0000256" key="1">
    <source>
        <dbReference type="ARBA" id="ARBA00022737"/>
    </source>
</evidence>
<evidence type="ECO:0000313" key="4">
    <source>
        <dbReference type="Proteomes" id="UP001280121"/>
    </source>
</evidence>
<accession>A0AAD9XF07</accession>
<name>A0AAD9XF07_9ROSI</name>
<sequence>MSVFGACSQLSYLRLGEETRCYALKASLMDVVFIGCSIIDTYAKYGCIEQSRWIFDKLTNTDVASWNAMIVGYGINGYGKEAIELFEKMHDQGQWPDGFTFVGILMACSHAWAC</sequence>
<dbReference type="NCBIfam" id="TIGR00756">
    <property type="entry name" value="PPR"/>
    <property type="match status" value="1"/>
</dbReference>
<evidence type="ECO:0008006" key="5">
    <source>
        <dbReference type="Google" id="ProtNLM"/>
    </source>
</evidence>
<proteinExistence type="predicted"/>
<reference evidence="3" key="1">
    <citation type="journal article" date="2023" name="Plant J.">
        <title>Genome sequences and population genomics provide insights into the demographic history, inbreeding, and mutation load of two 'living fossil' tree species of Dipteronia.</title>
        <authorList>
            <person name="Feng Y."/>
            <person name="Comes H.P."/>
            <person name="Chen J."/>
            <person name="Zhu S."/>
            <person name="Lu R."/>
            <person name="Zhang X."/>
            <person name="Li P."/>
            <person name="Qiu J."/>
            <person name="Olsen K.M."/>
            <person name="Qiu Y."/>
        </authorList>
    </citation>
    <scope>NUCLEOTIDE SEQUENCE</scope>
    <source>
        <strain evidence="3">KIB01</strain>
    </source>
</reference>
<dbReference type="AlphaFoldDB" id="A0AAD9XF07"/>
<gene>
    <name evidence="3" type="ORF">Ddye_010900</name>
</gene>
<dbReference type="PANTHER" id="PTHR47926:SF383">
    <property type="entry name" value="DYW DOMAIN-CONTAINING PROTEIN"/>
    <property type="match status" value="1"/>
</dbReference>
<dbReference type="GO" id="GO:0003723">
    <property type="term" value="F:RNA binding"/>
    <property type="evidence" value="ECO:0007669"/>
    <property type="project" value="InterPro"/>
</dbReference>
<feature type="repeat" description="PPR" evidence="2">
    <location>
        <begin position="62"/>
        <end position="96"/>
    </location>
</feature>
<dbReference type="GO" id="GO:0009451">
    <property type="term" value="P:RNA modification"/>
    <property type="evidence" value="ECO:0007669"/>
    <property type="project" value="InterPro"/>
</dbReference>
<dbReference type="Gene3D" id="1.25.40.10">
    <property type="entry name" value="Tetratricopeptide repeat domain"/>
    <property type="match status" value="1"/>
</dbReference>
<comment type="caution">
    <text evidence="3">The sequence shown here is derived from an EMBL/GenBank/DDBJ whole genome shotgun (WGS) entry which is preliminary data.</text>
</comment>
<dbReference type="InterPro" id="IPR046960">
    <property type="entry name" value="PPR_At4g14850-like_plant"/>
</dbReference>
<dbReference type="InterPro" id="IPR011990">
    <property type="entry name" value="TPR-like_helical_dom_sf"/>
</dbReference>
<evidence type="ECO:0000256" key="2">
    <source>
        <dbReference type="PROSITE-ProRule" id="PRU00708"/>
    </source>
</evidence>
<dbReference type="Proteomes" id="UP001280121">
    <property type="component" value="Unassembled WGS sequence"/>
</dbReference>
<evidence type="ECO:0000313" key="3">
    <source>
        <dbReference type="EMBL" id="KAK2657848.1"/>
    </source>
</evidence>
<organism evidence="3 4">
    <name type="scientific">Dipteronia dyeriana</name>
    <dbReference type="NCBI Taxonomy" id="168575"/>
    <lineage>
        <taxon>Eukaryota</taxon>
        <taxon>Viridiplantae</taxon>
        <taxon>Streptophyta</taxon>
        <taxon>Embryophyta</taxon>
        <taxon>Tracheophyta</taxon>
        <taxon>Spermatophyta</taxon>
        <taxon>Magnoliopsida</taxon>
        <taxon>eudicotyledons</taxon>
        <taxon>Gunneridae</taxon>
        <taxon>Pentapetalae</taxon>
        <taxon>rosids</taxon>
        <taxon>malvids</taxon>
        <taxon>Sapindales</taxon>
        <taxon>Sapindaceae</taxon>
        <taxon>Hippocastanoideae</taxon>
        <taxon>Acereae</taxon>
        <taxon>Dipteronia</taxon>
    </lineage>
</organism>
<dbReference type="PROSITE" id="PS51375">
    <property type="entry name" value="PPR"/>
    <property type="match status" value="1"/>
</dbReference>
<keyword evidence="1" id="KW-0677">Repeat</keyword>
<dbReference type="Pfam" id="PF13041">
    <property type="entry name" value="PPR_2"/>
    <property type="match status" value="1"/>
</dbReference>
<dbReference type="PANTHER" id="PTHR47926">
    <property type="entry name" value="PENTATRICOPEPTIDE REPEAT-CONTAINING PROTEIN"/>
    <property type="match status" value="1"/>
</dbReference>
<dbReference type="InterPro" id="IPR002885">
    <property type="entry name" value="PPR_rpt"/>
</dbReference>
<keyword evidence="4" id="KW-1185">Reference proteome</keyword>
<dbReference type="FunFam" id="1.25.40.10:FF:000144">
    <property type="entry name" value="Pentatricopeptide repeat-containing protein, mitochondrial"/>
    <property type="match status" value="1"/>
</dbReference>
<protein>
    <recommendedName>
        <fullName evidence="5">Pentatricopeptide repeat-containing protein</fullName>
    </recommendedName>
</protein>